<proteinExistence type="inferred from homology"/>
<keyword evidence="3 6" id="KW-0812">Transmembrane</keyword>
<dbReference type="PANTHER" id="PTHR11266">
    <property type="entry name" value="PEROXISOMAL MEMBRANE PROTEIN 2, PXMP2 MPV17"/>
    <property type="match status" value="1"/>
</dbReference>
<reference evidence="7" key="1">
    <citation type="submission" date="2021-06" db="EMBL/GenBank/DDBJ databases">
        <authorList>
            <person name="Hodson N. C."/>
            <person name="Mongue J. A."/>
            <person name="Jaron S. K."/>
        </authorList>
    </citation>
    <scope>NUCLEOTIDE SEQUENCE</scope>
</reference>
<dbReference type="GO" id="GO:0005778">
    <property type="term" value="C:peroxisomal membrane"/>
    <property type="evidence" value="ECO:0007669"/>
    <property type="project" value="TreeGrafter"/>
</dbReference>
<comment type="caution">
    <text evidence="7">The sequence shown here is derived from an EMBL/GenBank/DDBJ whole genome shotgun (WGS) entry which is preliminary data.</text>
</comment>
<accession>A0A8J2Q2S0</accession>
<feature type="transmembrane region" description="Helical" evidence="6">
    <location>
        <begin position="68"/>
        <end position="86"/>
    </location>
</feature>
<protein>
    <submittedName>
        <fullName evidence="7">Uncharacterized protein</fullName>
    </submittedName>
</protein>
<evidence type="ECO:0000313" key="7">
    <source>
        <dbReference type="EMBL" id="CAG7838542.1"/>
    </source>
</evidence>
<comment type="subcellular location">
    <subcellularLocation>
        <location evidence="1">Membrane</location>
        <topology evidence="1">Multi-pass membrane protein</topology>
    </subcellularLocation>
</comment>
<dbReference type="OrthoDB" id="860at2759"/>
<dbReference type="AlphaFoldDB" id="A0A8J2Q2S0"/>
<keyword evidence="4 6" id="KW-1133">Transmembrane helix</keyword>
<dbReference type="Proteomes" id="UP000708208">
    <property type="component" value="Unassembled WGS sequence"/>
</dbReference>
<comment type="similarity">
    <text evidence="2 6">Belongs to the peroxisomal membrane protein PXMP2/4 family.</text>
</comment>
<keyword evidence="8" id="KW-1185">Reference proteome</keyword>
<evidence type="ECO:0000256" key="1">
    <source>
        <dbReference type="ARBA" id="ARBA00004141"/>
    </source>
</evidence>
<organism evidence="7 8">
    <name type="scientific">Allacma fusca</name>
    <dbReference type="NCBI Taxonomy" id="39272"/>
    <lineage>
        <taxon>Eukaryota</taxon>
        <taxon>Metazoa</taxon>
        <taxon>Ecdysozoa</taxon>
        <taxon>Arthropoda</taxon>
        <taxon>Hexapoda</taxon>
        <taxon>Collembola</taxon>
        <taxon>Symphypleona</taxon>
        <taxon>Sminthuridae</taxon>
        <taxon>Allacma</taxon>
    </lineage>
</organism>
<evidence type="ECO:0000256" key="4">
    <source>
        <dbReference type="ARBA" id="ARBA00022989"/>
    </source>
</evidence>
<feature type="transmembrane region" description="Helical" evidence="6">
    <location>
        <begin position="106"/>
        <end position="128"/>
    </location>
</feature>
<keyword evidence="5 6" id="KW-0472">Membrane</keyword>
<feature type="transmembrane region" description="Helical" evidence="6">
    <location>
        <begin position="149"/>
        <end position="171"/>
    </location>
</feature>
<dbReference type="InterPro" id="IPR007248">
    <property type="entry name" value="Mpv17_PMP22"/>
</dbReference>
<name>A0A8J2Q2S0_9HEXA</name>
<dbReference type="Pfam" id="PF04117">
    <property type="entry name" value="Mpv17_PMP22"/>
    <property type="match status" value="1"/>
</dbReference>
<sequence length="172" mass="19511">MSQSKLLMVVPVVGITTLGGIYSKALEKNPLATKAFTSGFMSALGNIIGQRIKLQNDSDGRMRWRSVAAFGAFGFLVAGPVTHFWLDFLQRFGPANVFMQLFLDRFIYGPLMLLVTLYLLSIFQGTSFKDTRRHVNKMYGNAFKANLKIYLICQYVNLNFVPLQVMKYLYIN</sequence>
<evidence type="ECO:0000256" key="3">
    <source>
        <dbReference type="ARBA" id="ARBA00022692"/>
    </source>
</evidence>
<evidence type="ECO:0000256" key="6">
    <source>
        <dbReference type="RuleBase" id="RU363053"/>
    </source>
</evidence>
<evidence type="ECO:0000256" key="2">
    <source>
        <dbReference type="ARBA" id="ARBA00006824"/>
    </source>
</evidence>
<evidence type="ECO:0000256" key="5">
    <source>
        <dbReference type="ARBA" id="ARBA00023136"/>
    </source>
</evidence>
<dbReference type="PANTHER" id="PTHR11266:SF80">
    <property type="entry name" value="PEROXISOMAL MEMBRANE PROTEIN 2"/>
    <property type="match status" value="1"/>
</dbReference>
<evidence type="ECO:0000313" key="8">
    <source>
        <dbReference type="Proteomes" id="UP000708208"/>
    </source>
</evidence>
<dbReference type="EMBL" id="CAJVCH010571793">
    <property type="protein sequence ID" value="CAG7838542.1"/>
    <property type="molecule type" value="Genomic_DNA"/>
</dbReference>
<gene>
    <name evidence="7" type="ORF">AFUS01_LOCUS47504</name>
</gene>